<evidence type="ECO:0000313" key="11">
    <source>
        <dbReference type="EMBL" id="PWK93181.1"/>
    </source>
</evidence>
<dbReference type="Proteomes" id="UP000245523">
    <property type="component" value="Unassembled WGS sequence"/>
</dbReference>
<keyword evidence="12" id="KW-1185">Reference proteome</keyword>
<comment type="similarity">
    <text evidence="8">Belongs to the NhaC Na(+)/H(+) (TC 2.A.35) antiporter family.</text>
</comment>
<keyword evidence="5 9" id="KW-0812">Transmembrane</keyword>
<name>A0ABX5LI81_9BACT</name>
<evidence type="ECO:0000256" key="8">
    <source>
        <dbReference type="ARBA" id="ARBA00038435"/>
    </source>
</evidence>
<feature type="transmembrane region" description="Helical" evidence="9">
    <location>
        <begin position="88"/>
        <end position="107"/>
    </location>
</feature>
<comment type="caution">
    <text evidence="11">The sequence shown here is derived from an EMBL/GenBank/DDBJ whole genome shotgun (WGS) entry which is preliminary data.</text>
</comment>
<evidence type="ECO:0000256" key="2">
    <source>
        <dbReference type="ARBA" id="ARBA00022448"/>
    </source>
</evidence>
<evidence type="ECO:0000256" key="4">
    <source>
        <dbReference type="ARBA" id="ARBA00022475"/>
    </source>
</evidence>
<feature type="transmembrane region" description="Helical" evidence="9">
    <location>
        <begin position="425"/>
        <end position="445"/>
    </location>
</feature>
<feature type="transmembrane region" description="Helical" evidence="9">
    <location>
        <begin position="208"/>
        <end position="229"/>
    </location>
</feature>
<evidence type="ECO:0000259" key="10">
    <source>
        <dbReference type="Pfam" id="PF03553"/>
    </source>
</evidence>
<evidence type="ECO:0000256" key="5">
    <source>
        <dbReference type="ARBA" id="ARBA00022692"/>
    </source>
</evidence>
<keyword evidence="4" id="KW-1003">Cell membrane</keyword>
<evidence type="ECO:0000256" key="1">
    <source>
        <dbReference type="ARBA" id="ARBA00004651"/>
    </source>
</evidence>
<evidence type="ECO:0000256" key="9">
    <source>
        <dbReference type="SAM" id="Phobius"/>
    </source>
</evidence>
<organism evidence="11 12">
    <name type="scientific">Hallerella porci</name>
    <dbReference type="NCBI Taxonomy" id="1945871"/>
    <lineage>
        <taxon>Bacteria</taxon>
        <taxon>Pseudomonadati</taxon>
        <taxon>Fibrobacterota</taxon>
        <taxon>Fibrobacteria</taxon>
        <taxon>Fibrobacterales</taxon>
        <taxon>Fibrobacteraceae</taxon>
        <taxon>Hallerella</taxon>
    </lineage>
</organism>
<feature type="domain" description="Na+/H+ antiporter NhaC-like C-terminal" evidence="10">
    <location>
        <begin position="90"/>
        <end position="224"/>
    </location>
</feature>
<dbReference type="PANTHER" id="PTHR33451:SF5">
    <property type="entry name" value="NA+_H+ ANTIPORTER"/>
    <property type="match status" value="1"/>
</dbReference>
<feature type="transmembrane region" description="Helical" evidence="9">
    <location>
        <begin position="299"/>
        <end position="325"/>
    </location>
</feature>
<keyword evidence="6 9" id="KW-1133">Transmembrane helix</keyword>
<comment type="subcellular location">
    <subcellularLocation>
        <location evidence="1">Cell membrane</location>
        <topology evidence="1">Multi-pass membrane protein</topology>
    </subcellularLocation>
</comment>
<accession>A0ABX5LI81</accession>
<evidence type="ECO:0000256" key="7">
    <source>
        <dbReference type="ARBA" id="ARBA00023136"/>
    </source>
</evidence>
<feature type="transmembrane region" description="Helical" evidence="9">
    <location>
        <begin position="388"/>
        <end position="413"/>
    </location>
</feature>
<dbReference type="InterPro" id="IPR052180">
    <property type="entry name" value="NhaC_Na-H+_Antiporter"/>
</dbReference>
<reference evidence="11 12" key="1">
    <citation type="submission" date="2018-05" db="EMBL/GenBank/DDBJ databases">
        <title>Animal gut microbial communities from fecal samples from Wisconsin, USA.</title>
        <authorList>
            <person name="Neumann A."/>
        </authorList>
    </citation>
    <scope>NUCLEOTIDE SEQUENCE [LARGE SCALE GENOMIC DNA]</scope>
    <source>
        <strain evidence="11 12">UWS4</strain>
    </source>
</reference>
<evidence type="ECO:0000256" key="3">
    <source>
        <dbReference type="ARBA" id="ARBA00022449"/>
    </source>
</evidence>
<keyword evidence="3" id="KW-0050">Antiport</keyword>
<dbReference type="RefSeq" id="WP_109587744.1">
    <property type="nucleotide sequence ID" value="NZ_QGHD01000030.1"/>
</dbReference>
<feature type="transmembrane region" description="Helical" evidence="9">
    <location>
        <begin position="48"/>
        <end position="67"/>
    </location>
</feature>
<feature type="transmembrane region" description="Helical" evidence="9">
    <location>
        <begin position="345"/>
        <end position="367"/>
    </location>
</feature>
<feature type="transmembrane region" description="Helical" evidence="9">
    <location>
        <begin position="249"/>
        <end position="278"/>
    </location>
</feature>
<keyword evidence="7 9" id="KW-0472">Membrane</keyword>
<evidence type="ECO:0000256" key="6">
    <source>
        <dbReference type="ARBA" id="ARBA00022989"/>
    </source>
</evidence>
<dbReference type="InterPro" id="IPR018461">
    <property type="entry name" value="Na/H_Antiport_NhaC-like_C"/>
</dbReference>
<sequence>MENESISLDNLENIKGNPKALLPTLIFLVLYLGMGITFEYILKIPMGFYNIPIVGAFLVAIFVACIQNRKLNFDKKMNIMAGAIGDRNIFLMILIFLCAGIFAGILGRSSASAAAYFLLDFIPAQFAVVVLFVVAAFVSTAMGTSVGTIAVVTPIAIEVAGTAGFSVPFCVASVIGGAMFGDNLSFISDTTIAATSTQGCAMKDKFRVNFWIALPAAIVAIVIITAISFATDAKEIVSGNYNLIQLIPYILVLALALTGINVFMVLIIGIFAASIIMVGSGELTSIGLISHIGNGISGMYETIMVAVLVSALCGLIRIHGGFAALLDFIHKVFKGHRSGQLGMGLLVSAMDIATANNTVAIVMAAPIAKQMGNEYRISPQKSASLLDIFGCIVQGILPYGAQMLVALSAITAAAPEGSNTNAFDIIPYMFYPFLLLVSVLIFIAVSPKRKKA</sequence>
<evidence type="ECO:0000313" key="12">
    <source>
        <dbReference type="Proteomes" id="UP000245523"/>
    </source>
</evidence>
<feature type="domain" description="Na+/H+ antiporter NhaC-like C-terminal" evidence="10">
    <location>
        <begin position="251"/>
        <end position="443"/>
    </location>
</feature>
<feature type="transmembrane region" description="Helical" evidence="9">
    <location>
        <begin position="20"/>
        <end position="42"/>
    </location>
</feature>
<dbReference type="PANTHER" id="PTHR33451">
    <property type="entry name" value="MALATE-2H(+)/NA(+)-LACTATE ANTIPORTER"/>
    <property type="match status" value="1"/>
</dbReference>
<dbReference type="Pfam" id="PF03553">
    <property type="entry name" value="Na_H_antiporter"/>
    <property type="match status" value="2"/>
</dbReference>
<gene>
    <name evidence="11" type="ORF">B0H50_1305</name>
</gene>
<dbReference type="EMBL" id="QGHD01000030">
    <property type="protein sequence ID" value="PWK93181.1"/>
    <property type="molecule type" value="Genomic_DNA"/>
</dbReference>
<keyword evidence="2" id="KW-0813">Transport</keyword>
<protein>
    <submittedName>
        <fullName evidence="11">Transporter (NhaC family)</fullName>
    </submittedName>
</protein>
<feature type="transmembrane region" description="Helical" evidence="9">
    <location>
        <begin position="113"/>
        <end position="138"/>
    </location>
</feature>
<proteinExistence type="inferred from homology"/>